<feature type="compositionally biased region" description="Basic and acidic residues" evidence="1">
    <location>
        <begin position="1344"/>
        <end position="1358"/>
    </location>
</feature>
<feature type="compositionally biased region" description="Basic and acidic residues" evidence="1">
    <location>
        <begin position="493"/>
        <end position="541"/>
    </location>
</feature>
<feature type="region of interest" description="Disordered" evidence="1">
    <location>
        <begin position="414"/>
        <end position="708"/>
    </location>
</feature>
<feature type="compositionally biased region" description="Polar residues" evidence="1">
    <location>
        <begin position="1400"/>
        <end position="1416"/>
    </location>
</feature>
<evidence type="ECO:0000256" key="1">
    <source>
        <dbReference type="SAM" id="MobiDB-lite"/>
    </source>
</evidence>
<sequence>MEVSNALPQLGGAMGGEQAGMLGTGDLSPVPRQISFSPDEPSEAVWVDSTASVPGPSKTNEREGGGSFGPDSIRQQHSKMTSTVGGGGTHHKFQLNLSVASACPGVSGCYATTDSQTDTTTVNRLGGARMVRERERDDEHGANVLERPTSAVPDRQRVLDLESDGSFLGSPKSSCAHGGGRGNFPVSTQLPRLAPAPLRIPPPQPPSACQRTPPPCRSCPGPAEAAPSSSHGCNGPRGGDPQNLTCWRSGRPCPPQLLERRVDYHRKRGEGILKREHTEEGEDAQGRRETGRGRGDVGTESPNSRKSFQLHHVCLHSPTASVAASVSACPSVPPGACGAAHADHIHHRVVPPCPRSPSAEASSGGGAGIPKHLEGVVRGICDVVAWSASQKGLILPDDVFTRVAAVVRKRDAVGRPLLGGGNNGRVPSLSGSSSSSSSSSESGKSGASSARSKDGESGSDGGLIRDFPGPSAATITFRQNGLGGEGGRRRSAGGREESHKRERREGDEEYHRERRESSPSRRERGRERGREREKERGERKGRDKRRSSKSGILRRDSGEGSASGLFRPATPDKHRRGGRDRSKRRSSSSPFAVQPFPPSREKDDPGGSQAAPSNPSAAADTADLSKTQQGPDRDREESQGAARRISVDHFKNVQPDLDHAAPPPTHFGGPTASSTSSSSVQPGSLPPAPAPGPPPRAPTFGSAPAPADLHPAMEMRRKSDFAPAPFHAGGEPSNADRRGQQETAAPPPDLSSSGGGSRVAPLCQVPVDFPATCGGNHVFGSGAVVRRNVDGLAVFRRRGLGGGVQQRDGERSCSPPVSVRVAPCEEPPHLGCGGGAPVAARCGSAPCDAGRRVESPCGRAHWHPHCPSTLNRHRHHHHHHSHRPCSRHCSRGRRRHRKCSDRTPSPSCSCCSYTHSRSVSCCSSRSLSPCSWRSVRRCSRGRGRRKCHDYCSDSSSSCCSPRSRRERGYRDRYTGRFVRHSVIPRQPPWAFPVHPGHRGHAGPWRGDWGPTSYPYPYPWPGSPPPWHSSPPPPVAVPICPPRPAPPPCRPSCPPPKTTPCIPPSPPRVTPLPASCPPQRTGLYHNPPGQPCQPPVEHPAIPTLGMKSPHPPLAVSDPPAGPGTQAEDLHTTCAGAPTQCPGSTVQCGGATVSGPREVGQPCDTTERVITGGCSHVLTYVKIPTAIRPQRPPDPFRVRRDIEKRKADREVLKSQGVEEDVPTEQVLQFSPMAQSPAGTDVLERQSVRSDTSSPSPKSPRKGSAKPVSSARKKSTAASDAGSVKSAGGRRATFNEKEKAGAKGKAKSGGKSSSAAPKRSGRASSAASNDSAQPVATDRPGGGDMNVQREAKERAEVREMFSDEPALSIDSSSSWQFPAVAAAFMSSPAAAAQSSTPAEAWEPQTQPVLTLSPISGKQA</sequence>
<feature type="compositionally biased region" description="Polar residues" evidence="1">
    <location>
        <begin position="73"/>
        <end position="83"/>
    </location>
</feature>
<feature type="compositionally biased region" description="Basic residues" evidence="1">
    <location>
        <begin position="573"/>
        <end position="586"/>
    </location>
</feature>
<organism evidence="2">
    <name type="scientific">Chromera velia CCMP2878</name>
    <dbReference type="NCBI Taxonomy" id="1169474"/>
    <lineage>
        <taxon>Eukaryota</taxon>
        <taxon>Sar</taxon>
        <taxon>Alveolata</taxon>
        <taxon>Colpodellida</taxon>
        <taxon>Chromeraceae</taxon>
        <taxon>Chromera</taxon>
    </lineage>
</organism>
<feature type="compositionally biased region" description="Basic and acidic residues" evidence="1">
    <location>
        <begin position="645"/>
        <end position="659"/>
    </location>
</feature>
<feature type="compositionally biased region" description="Low complexity" evidence="1">
    <location>
        <begin position="1386"/>
        <end position="1397"/>
    </location>
</feature>
<reference evidence="2" key="1">
    <citation type="submission" date="2014-11" db="EMBL/GenBank/DDBJ databases">
        <authorList>
            <person name="Otto D Thomas"/>
            <person name="Naeem Raeece"/>
        </authorList>
    </citation>
    <scope>NUCLEOTIDE SEQUENCE</scope>
</reference>
<feature type="region of interest" description="Disordered" evidence="1">
    <location>
        <begin position="166"/>
        <end position="236"/>
    </location>
</feature>
<feature type="region of interest" description="Disordered" evidence="1">
    <location>
        <begin position="1"/>
        <end position="87"/>
    </location>
</feature>
<accession>A0A0G4G9N6</accession>
<feature type="compositionally biased region" description="Low complexity" evidence="1">
    <location>
        <begin position="1306"/>
        <end position="1325"/>
    </location>
</feature>
<dbReference type="VEuPathDB" id="CryptoDB:Cvel_20886"/>
<feature type="compositionally biased region" description="Pro residues" evidence="1">
    <location>
        <begin position="684"/>
        <end position="697"/>
    </location>
</feature>
<protein>
    <submittedName>
        <fullName evidence="2">Uncharacterized protein</fullName>
    </submittedName>
</protein>
<feature type="compositionally biased region" description="Basic and acidic residues" evidence="1">
    <location>
        <begin position="269"/>
        <end position="297"/>
    </location>
</feature>
<feature type="region of interest" description="Disordered" evidence="1">
    <location>
        <begin position="1187"/>
        <end position="1369"/>
    </location>
</feature>
<name>A0A0G4G9N6_9ALVE</name>
<feature type="region of interest" description="Disordered" evidence="1">
    <location>
        <begin position="1386"/>
        <end position="1416"/>
    </location>
</feature>
<gene>
    <name evidence="2" type="ORF">Cvel_20886</name>
</gene>
<feature type="compositionally biased region" description="Pro residues" evidence="1">
    <location>
        <begin position="198"/>
        <end position="217"/>
    </location>
</feature>
<feature type="region of interest" description="Disordered" evidence="1">
    <location>
        <begin position="722"/>
        <end position="757"/>
    </location>
</feature>
<feature type="region of interest" description="Disordered" evidence="1">
    <location>
        <begin position="269"/>
        <end position="304"/>
    </location>
</feature>
<proteinExistence type="predicted"/>
<feature type="compositionally biased region" description="Polar residues" evidence="1">
    <location>
        <begin position="1223"/>
        <end position="1235"/>
    </location>
</feature>
<feature type="compositionally biased region" description="Low complexity" evidence="1">
    <location>
        <begin position="610"/>
        <end position="622"/>
    </location>
</feature>
<feature type="compositionally biased region" description="Basic and acidic residues" evidence="1">
    <location>
        <begin position="1192"/>
        <end position="1210"/>
    </location>
</feature>
<dbReference type="EMBL" id="CDMZ01001010">
    <property type="protein sequence ID" value="CEM25611.1"/>
    <property type="molecule type" value="Genomic_DNA"/>
</dbReference>
<feature type="compositionally biased region" description="Low complexity" evidence="1">
    <location>
        <begin position="424"/>
        <end position="450"/>
    </location>
</feature>
<evidence type="ECO:0000313" key="2">
    <source>
        <dbReference type="EMBL" id="CEM25611.1"/>
    </source>
</evidence>